<sequence length="599" mass="67491">MNDHHNNTSNSGSNNNGGANSNAAAPITAAAYLPRYLSQLVRHYHDDFYISRSFETQLIVQLMAEGFLPIAAKGYLLPKLHIERSVLQLQPQSKLHISKSTRRKSKSFLLSVNECFDDVVAGCHRQHGTNWLYPPIVAAFREIHNKTKDISSNTRGMRAMIMTNENPPRAHDITIVRLYSVEVWNATTGKLVGGELGYSVGAIYSSLTGFSDEDAAGSVQLVALGKLLIKCGFEYWDLGMELEYKRRLGAEVMGRADFVTEVKRSRIEHRQIELHCGGEMRNAKELIDWEQSLLAPNEPMQNRSSTFLNGERLQNDLLPTYLSQIVRHYHDDFYISRSFETQLIVQLMAEGFLPIASKRYLRPKLHLQRCVIQLNPQSNLHISRTQRKKSKAFLISVNECFDDVVAGCHRQHGISWLFPPIVAAFREIHLRTKDSNSEVGMRAMIMSNDSLQVNDVTPVHLYSVEVWNAHTGKLVGGELGYSVGAIYSSLTGFSDEDAAGSVQLAALGKLLTKCGFEYWDLGMEMDYKRRLGAELMGRSDFVTEVKRSRIVNKGVMLHSGGDKRNAKEFIDWEQPRSTSHDSTYLQNGSSILRTVSDEE</sequence>
<dbReference type="SUPFAM" id="SSF55729">
    <property type="entry name" value="Acyl-CoA N-acyltransferases (Nat)"/>
    <property type="match status" value="2"/>
</dbReference>
<gene>
    <name evidence="5" type="ORF">ACHAWU_008638</name>
</gene>
<dbReference type="Proteomes" id="UP001530293">
    <property type="component" value="Unassembled WGS sequence"/>
</dbReference>
<comment type="caution">
    <text evidence="5">The sequence shown here is derived from an EMBL/GenBank/DDBJ whole genome shotgun (WGS) entry which is preliminary data.</text>
</comment>
<dbReference type="Gene3D" id="3.40.630.70">
    <property type="entry name" value="Leucyl/phenylalanyl-tRNA-protein transferase, C-terminal domain"/>
    <property type="match status" value="2"/>
</dbReference>
<feature type="region of interest" description="Disordered" evidence="4">
    <location>
        <begin position="1"/>
        <end position="20"/>
    </location>
</feature>
<protein>
    <recommendedName>
        <fullName evidence="7">Leucyl/phenylalanyl-tRNA--protein transferase</fullName>
    </recommendedName>
</protein>
<evidence type="ECO:0000256" key="4">
    <source>
        <dbReference type="SAM" id="MobiDB-lite"/>
    </source>
</evidence>
<dbReference type="PANTHER" id="PTHR30098">
    <property type="entry name" value="LEUCYL/PHENYLALANYL-TRNA--PROTEIN TRANSFERASE"/>
    <property type="match status" value="1"/>
</dbReference>
<dbReference type="Pfam" id="PF03588">
    <property type="entry name" value="Leu_Phe_trans"/>
    <property type="match status" value="4"/>
</dbReference>
<evidence type="ECO:0000313" key="5">
    <source>
        <dbReference type="EMBL" id="KAL3759029.1"/>
    </source>
</evidence>
<accession>A0ABD3M8P7</accession>
<evidence type="ECO:0000313" key="6">
    <source>
        <dbReference type="Proteomes" id="UP001530293"/>
    </source>
</evidence>
<reference evidence="5 6" key="1">
    <citation type="submission" date="2024-10" db="EMBL/GenBank/DDBJ databases">
        <title>Updated reference genomes for cyclostephanoid diatoms.</title>
        <authorList>
            <person name="Roberts W.R."/>
            <person name="Alverson A.J."/>
        </authorList>
    </citation>
    <scope>NUCLEOTIDE SEQUENCE [LARGE SCALE GENOMIC DNA]</scope>
    <source>
        <strain evidence="5 6">AJA232-27</strain>
    </source>
</reference>
<proteinExistence type="predicted"/>
<organism evidence="5 6">
    <name type="scientific">Discostella pseudostelligera</name>
    <dbReference type="NCBI Taxonomy" id="259834"/>
    <lineage>
        <taxon>Eukaryota</taxon>
        <taxon>Sar</taxon>
        <taxon>Stramenopiles</taxon>
        <taxon>Ochrophyta</taxon>
        <taxon>Bacillariophyta</taxon>
        <taxon>Coscinodiscophyceae</taxon>
        <taxon>Thalassiosirophycidae</taxon>
        <taxon>Stephanodiscales</taxon>
        <taxon>Stephanodiscaceae</taxon>
        <taxon>Discostella</taxon>
    </lineage>
</organism>
<dbReference type="PANTHER" id="PTHR30098:SF2">
    <property type="entry name" value="LEUCYL_PHENYLALANYL-TRNA--PROTEIN TRANSFERASE"/>
    <property type="match status" value="1"/>
</dbReference>
<dbReference type="GO" id="GO:0016746">
    <property type="term" value="F:acyltransferase activity"/>
    <property type="evidence" value="ECO:0007669"/>
    <property type="project" value="UniProtKB-KW"/>
</dbReference>
<keyword evidence="1" id="KW-0963">Cytoplasm</keyword>
<keyword evidence="2" id="KW-0808">Transferase</keyword>
<dbReference type="EMBL" id="JALLBG020000214">
    <property type="protein sequence ID" value="KAL3759029.1"/>
    <property type="molecule type" value="Genomic_DNA"/>
</dbReference>
<evidence type="ECO:0000256" key="1">
    <source>
        <dbReference type="ARBA" id="ARBA00022490"/>
    </source>
</evidence>
<evidence type="ECO:0000256" key="3">
    <source>
        <dbReference type="ARBA" id="ARBA00023315"/>
    </source>
</evidence>
<dbReference type="InterPro" id="IPR016181">
    <property type="entry name" value="Acyl_CoA_acyltransferase"/>
</dbReference>
<keyword evidence="3" id="KW-0012">Acyltransferase</keyword>
<evidence type="ECO:0000256" key="2">
    <source>
        <dbReference type="ARBA" id="ARBA00022679"/>
    </source>
</evidence>
<dbReference type="AlphaFoldDB" id="A0ABD3M8P7"/>
<keyword evidence="6" id="KW-1185">Reference proteome</keyword>
<dbReference type="InterPro" id="IPR042203">
    <property type="entry name" value="Leu/Phe-tRNA_Trfase_C"/>
</dbReference>
<evidence type="ECO:0008006" key="7">
    <source>
        <dbReference type="Google" id="ProtNLM"/>
    </source>
</evidence>
<dbReference type="InterPro" id="IPR004616">
    <property type="entry name" value="Leu/Phe-tRNA_Trfase"/>
</dbReference>
<name>A0ABD3M8P7_9STRA</name>
<feature type="compositionally biased region" description="Low complexity" evidence="4">
    <location>
        <begin position="7"/>
        <end position="20"/>
    </location>
</feature>